<protein>
    <recommendedName>
        <fullName evidence="6">Leucine-rich repeat domain-containing protein</fullName>
    </recommendedName>
</protein>
<dbReference type="EMBL" id="CP094326">
    <property type="protein sequence ID" value="UNY99948.1"/>
    <property type="molecule type" value="Genomic_DNA"/>
</dbReference>
<evidence type="ECO:0000256" key="1">
    <source>
        <dbReference type="ARBA" id="ARBA00022614"/>
    </source>
</evidence>
<dbReference type="Proteomes" id="UP000829476">
    <property type="component" value="Chromosome"/>
</dbReference>
<keyword evidence="1" id="KW-0433">Leucine-rich repeat</keyword>
<gene>
    <name evidence="4" type="ORF">MQE36_06265</name>
</gene>
<dbReference type="PANTHER" id="PTHR47566">
    <property type="match status" value="1"/>
</dbReference>
<evidence type="ECO:0000256" key="3">
    <source>
        <dbReference type="SAM" id="SignalP"/>
    </source>
</evidence>
<keyword evidence="3" id="KW-0732">Signal</keyword>
<reference evidence="4 5" key="1">
    <citation type="journal article" date="2018" name="Int. J. Syst. Evol. Microbiol.">
        <title>Zhouia spongiae sp. nov., isolated from a marine sponge.</title>
        <authorList>
            <person name="Zhuang L."/>
            <person name="Lin B."/>
            <person name="Qin F."/>
            <person name="Luo L."/>
        </authorList>
    </citation>
    <scope>NUCLEOTIDE SEQUENCE [LARGE SCALE GENOMIC DNA]</scope>
    <source>
        <strain evidence="4 5">HN-Y44</strain>
    </source>
</reference>
<dbReference type="PANTHER" id="PTHR47566:SF1">
    <property type="entry name" value="PROTEIN NUD1"/>
    <property type="match status" value="1"/>
</dbReference>
<accession>A0ABY3YTH5</accession>
<keyword evidence="2" id="KW-0677">Repeat</keyword>
<dbReference type="InterPro" id="IPR032675">
    <property type="entry name" value="LRR_dom_sf"/>
</dbReference>
<dbReference type="RefSeq" id="WP_242938316.1">
    <property type="nucleotide sequence ID" value="NZ_CP094326.1"/>
</dbReference>
<name>A0ABY3YTH5_9FLAO</name>
<evidence type="ECO:0000256" key="2">
    <source>
        <dbReference type="ARBA" id="ARBA00022737"/>
    </source>
</evidence>
<feature type="chain" id="PRO_5045778583" description="Leucine-rich repeat domain-containing protein" evidence="3">
    <location>
        <begin position="27"/>
        <end position="303"/>
    </location>
</feature>
<keyword evidence="5" id="KW-1185">Reference proteome</keyword>
<evidence type="ECO:0000313" key="5">
    <source>
        <dbReference type="Proteomes" id="UP000829476"/>
    </source>
</evidence>
<proteinExistence type="predicted"/>
<organism evidence="4 5">
    <name type="scientific">Zhouia spongiae</name>
    <dbReference type="NCBI Taxonomy" id="2202721"/>
    <lineage>
        <taxon>Bacteria</taxon>
        <taxon>Pseudomonadati</taxon>
        <taxon>Bacteroidota</taxon>
        <taxon>Flavobacteriia</taxon>
        <taxon>Flavobacteriales</taxon>
        <taxon>Flavobacteriaceae</taxon>
        <taxon>Zhouia</taxon>
    </lineage>
</organism>
<feature type="signal peptide" evidence="3">
    <location>
        <begin position="1"/>
        <end position="26"/>
    </location>
</feature>
<dbReference type="Gene3D" id="3.80.10.10">
    <property type="entry name" value="Ribonuclease Inhibitor"/>
    <property type="match status" value="1"/>
</dbReference>
<dbReference type="SMART" id="SM00365">
    <property type="entry name" value="LRR_SD22"/>
    <property type="match status" value="5"/>
</dbReference>
<sequence>MTYTNIKYLAYTLTLGLFISCSSDDANENPANSIYIDIPDANFESKLISLGIDSDQEINRKMLRTDAEKVTSLDISSQHAGDEIEDLTGIEGFINLTKLEAVMNSLSQIDLSANKALDSIYLAGNRIENIDISNNTKLKMLNVDANILTSITGIADAKQLKTLSASFNFLETIDLDSESLETLYIETNDLKSLNTEKAVNLKTLFARNNQITSSIDLTNNKQLEVVTLTNNRLAELNLGQHANLKSLYISENSLSQLDVSGLSALIDLRIRDNSDLLCVQINDGQDIPTVHKSDYQNLNTDCN</sequence>
<dbReference type="PROSITE" id="PS51257">
    <property type="entry name" value="PROKAR_LIPOPROTEIN"/>
    <property type="match status" value="1"/>
</dbReference>
<evidence type="ECO:0000313" key="4">
    <source>
        <dbReference type="EMBL" id="UNY99948.1"/>
    </source>
</evidence>
<evidence type="ECO:0008006" key="6">
    <source>
        <dbReference type="Google" id="ProtNLM"/>
    </source>
</evidence>
<dbReference type="SUPFAM" id="SSF52058">
    <property type="entry name" value="L domain-like"/>
    <property type="match status" value="1"/>
</dbReference>
<dbReference type="InterPro" id="IPR052574">
    <property type="entry name" value="CDIRP"/>
</dbReference>